<dbReference type="Proteomes" id="UP001151699">
    <property type="component" value="Chromosome B"/>
</dbReference>
<feature type="compositionally biased region" description="Polar residues" evidence="1">
    <location>
        <begin position="59"/>
        <end position="70"/>
    </location>
</feature>
<sequence>MDISARTNTSISCEFAPRYPPEIPMTSSMLSYQKLSSHDDVAPLPEEDVVDQDIENRDPTTYSMLSPQKSSPEDDVAPLPKKDEVKENPSQSFGTNVKTKTKNATAKENKCKAKMYNLKSDEILLSDGTITTTGIRHPCVWIPRPKFNRRTMDVVLKNLETSGNGIHSRLTMSNDEYRNSKSKYAIESFVTIQSSVSDEKIKNSNYPNGNGQSISAHEKEQFLSETYLNDDNDHFFMEVDESTTDGVNVAKEKSYDNPIIASFACDEDDDIFLSIET</sequence>
<feature type="region of interest" description="Disordered" evidence="1">
    <location>
        <begin position="1"/>
        <end position="101"/>
    </location>
</feature>
<feature type="compositionally biased region" description="Polar residues" evidence="1">
    <location>
        <begin position="25"/>
        <end position="35"/>
    </location>
</feature>
<name>A0A9Q0N302_9DIPT</name>
<dbReference type="AlphaFoldDB" id="A0A9Q0N302"/>
<proteinExistence type="predicted"/>
<accession>A0A9Q0N302</accession>
<evidence type="ECO:0000256" key="1">
    <source>
        <dbReference type="SAM" id="MobiDB-lite"/>
    </source>
</evidence>
<gene>
    <name evidence="2" type="ORF">Bhyg_07602</name>
</gene>
<protein>
    <submittedName>
        <fullName evidence="2">Uncharacterized protein</fullName>
    </submittedName>
</protein>
<dbReference type="EMBL" id="WJQU01000002">
    <property type="protein sequence ID" value="KAJ6642649.1"/>
    <property type="molecule type" value="Genomic_DNA"/>
</dbReference>
<feature type="compositionally biased region" description="Polar residues" evidence="1">
    <location>
        <begin position="1"/>
        <end position="12"/>
    </location>
</feature>
<organism evidence="2 3">
    <name type="scientific">Pseudolycoriella hygida</name>
    <dbReference type="NCBI Taxonomy" id="35572"/>
    <lineage>
        <taxon>Eukaryota</taxon>
        <taxon>Metazoa</taxon>
        <taxon>Ecdysozoa</taxon>
        <taxon>Arthropoda</taxon>
        <taxon>Hexapoda</taxon>
        <taxon>Insecta</taxon>
        <taxon>Pterygota</taxon>
        <taxon>Neoptera</taxon>
        <taxon>Endopterygota</taxon>
        <taxon>Diptera</taxon>
        <taxon>Nematocera</taxon>
        <taxon>Sciaroidea</taxon>
        <taxon>Sciaridae</taxon>
        <taxon>Pseudolycoriella</taxon>
    </lineage>
</organism>
<keyword evidence="3" id="KW-1185">Reference proteome</keyword>
<evidence type="ECO:0000313" key="3">
    <source>
        <dbReference type="Proteomes" id="UP001151699"/>
    </source>
</evidence>
<evidence type="ECO:0000313" key="2">
    <source>
        <dbReference type="EMBL" id="KAJ6642649.1"/>
    </source>
</evidence>
<comment type="caution">
    <text evidence="2">The sequence shown here is derived from an EMBL/GenBank/DDBJ whole genome shotgun (WGS) entry which is preliminary data.</text>
</comment>
<reference evidence="2" key="1">
    <citation type="submission" date="2022-07" db="EMBL/GenBank/DDBJ databases">
        <authorList>
            <person name="Trinca V."/>
            <person name="Uliana J.V.C."/>
            <person name="Torres T.T."/>
            <person name="Ward R.J."/>
            <person name="Monesi N."/>
        </authorList>
    </citation>
    <scope>NUCLEOTIDE SEQUENCE</scope>
    <source>
        <strain evidence="2">HSMRA1968</strain>
        <tissue evidence="2">Whole embryos</tissue>
    </source>
</reference>